<dbReference type="RefSeq" id="WP_092074641.1">
    <property type="nucleotide sequence ID" value="NZ_FNHB01000011.1"/>
</dbReference>
<comment type="subcellular location">
    <subcellularLocation>
        <location evidence="1">Cell envelope</location>
    </subcellularLocation>
</comment>
<keyword evidence="3" id="KW-0813">Transport</keyword>
<dbReference type="CDD" id="cd01140">
    <property type="entry name" value="FatB"/>
    <property type="match status" value="1"/>
</dbReference>
<dbReference type="STRING" id="146817.SAMN04488502_11151"/>
<evidence type="ECO:0000256" key="4">
    <source>
        <dbReference type="ARBA" id="ARBA00022729"/>
    </source>
</evidence>
<gene>
    <name evidence="7" type="ORF">SAMN04488502_11151</name>
</gene>
<dbReference type="PROSITE" id="PS51257">
    <property type="entry name" value="PROKAR_LIPOPROTEIN"/>
    <property type="match status" value="1"/>
</dbReference>
<evidence type="ECO:0000313" key="7">
    <source>
        <dbReference type="EMBL" id="SDN06540.1"/>
    </source>
</evidence>
<proteinExistence type="inferred from homology"/>
<dbReference type="OrthoDB" id="63946at2"/>
<dbReference type="InterPro" id="IPR002491">
    <property type="entry name" value="ABC_transptr_periplasmic_BD"/>
</dbReference>
<dbReference type="InterPro" id="IPR033870">
    <property type="entry name" value="FatB"/>
</dbReference>
<dbReference type="Gene3D" id="3.40.50.1980">
    <property type="entry name" value="Nitrogenase molybdenum iron protein domain"/>
    <property type="match status" value="2"/>
</dbReference>
<feature type="signal peptide" evidence="5">
    <location>
        <begin position="1"/>
        <end position="26"/>
    </location>
</feature>
<evidence type="ECO:0000256" key="2">
    <source>
        <dbReference type="ARBA" id="ARBA00008814"/>
    </source>
</evidence>
<feature type="domain" description="Fe/B12 periplasmic-binding" evidence="6">
    <location>
        <begin position="56"/>
        <end position="317"/>
    </location>
</feature>
<dbReference type="PANTHER" id="PTHR30532">
    <property type="entry name" value="IRON III DICITRATE-BINDING PERIPLASMIC PROTEIN"/>
    <property type="match status" value="1"/>
</dbReference>
<evidence type="ECO:0000256" key="3">
    <source>
        <dbReference type="ARBA" id="ARBA00022448"/>
    </source>
</evidence>
<organism evidence="7 8">
    <name type="scientific">Dendrosporobacter quercicolus</name>
    <dbReference type="NCBI Taxonomy" id="146817"/>
    <lineage>
        <taxon>Bacteria</taxon>
        <taxon>Bacillati</taxon>
        <taxon>Bacillota</taxon>
        <taxon>Negativicutes</taxon>
        <taxon>Selenomonadales</taxon>
        <taxon>Sporomusaceae</taxon>
        <taxon>Dendrosporobacter</taxon>
    </lineage>
</organism>
<name>A0A1G9YBW6_9FIRM</name>
<comment type="similarity">
    <text evidence="2">Belongs to the bacterial solute-binding protein 8 family.</text>
</comment>
<reference evidence="7 8" key="1">
    <citation type="submission" date="2016-10" db="EMBL/GenBank/DDBJ databases">
        <authorList>
            <person name="de Groot N.N."/>
        </authorList>
    </citation>
    <scope>NUCLEOTIDE SEQUENCE [LARGE SCALE GENOMIC DNA]</scope>
    <source>
        <strain evidence="7 8">DSM 1736</strain>
    </source>
</reference>
<dbReference type="EMBL" id="FNHB01000011">
    <property type="protein sequence ID" value="SDN06540.1"/>
    <property type="molecule type" value="Genomic_DNA"/>
</dbReference>
<evidence type="ECO:0000256" key="1">
    <source>
        <dbReference type="ARBA" id="ARBA00004196"/>
    </source>
</evidence>
<dbReference type="InterPro" id="IPR051313">
    <property type="entry name" value="Bact_iron-sidero_bind"/>
</dbReference>
<keyword evidence="8" id="KW-1185">Reference proteome</keyword>
<evidence type="ECO:0000256" key="5">
    <source>
        <dbReference type="SAM" id="SignalP"/>
    </source>
</evidence>
<evidence type="ECO:0000313" key="8">
    <source>
        <dbReference type="Proteomes" id="UP000214880"/>
    </source>
</evidence>
<dbReference type="PANTHER" id="PTHR30532:SF28">
    <property type="entry name" value="PETROBACTIN-BINDING PROTEIN YCLQ"/>
    <property type="match status" value="1"/>
</dbReference>
<sequence>MKKRLASLLAAAMLAITLTGCSSSTATTGSTQTQAAATIKVTHNLGETEVPLNPQRVVVYDFGMLDTLDALGVAPTLALPKNNVPPYLAKYKGDAYADAGDFFAKDLETVNNFKPDLIILGGRQGKVYEEMSKIAPTIVMGGIDSTKYMEDLSRYNLMIGEIFGKKAEAQAALDKISARINEVRAVAEKNDGKALIVLTNDGNLSAFGPGSRFGLIHNVLGIKPVDPTINVGMHGAKIGFEYFEAKNPDMIFVVDRTVVVGGSNKAAATLDNAMVRSTNAAKNGKIIFLDPGTWYLTGNGLESASRMIEEVAAVLGM</sequence>
<keyword evidence="4 5" id="KW-0732">Signal</keyword>
<feature type="chain" id="PRO_5011524005" evidence="5">
    <location>
        <begin position="27"/>
        <end position="317"/>
    </location>
</feature>
<accession>A0A1G9YBW6</accession>
<dbReference type="Proteomes" id="UP000214880">
    <property type="component" value="Unassembled WGS sequence"/>
</dbReference>
<dbReference type="AlphaFoldDB" id="A0A1G9YBW6"/>
<dbReference type="PROSITE" id="PS50983">
    <property type="entry name" value="FE_B12_PBP"/>
    <property type="match status" value="1"/>
</dbReference>
<protein>
    <submittedName>
        <fullName evidence="7">Iron complex transport system substrate-binding protein</fullName>
    </submittedName>
</protein>
<evidence type="ECO:0000259" key="6">
    <source>
        <dbReference type="PROSITE" id="PS50983"/>
    </source>
</evidence>
<dbReference type="Pfam" id="PF01497">
    <property type="entry name" value="Peripla_BP_2"/>
    <property type="match status" value="1"/>
</dbReference>
<dbReference type="GO" id="GO:0030288">
    <property type="term" value="C:outer membrane-bounded periplasmic space"/>
    <property type="evidence" value="ECO:0007669"/>
    <property type="project" value="TreeGrafter"/>
</dbReference>
<dbReference type="GO" id="GO:1901678">
    <property type="term" value="P:iron coordination entity transport"/>
    <property type="evidence" value="ECO:0007669"/>
    <property type="project" value="UniProtKB-ARBA"/>
</dbReference>
<dbReference type="SUPFAM" id="SSF53807">
    <property type="entry name" value="Helical backbone' metal receptor"/>
    <property type="match status" value="1"/>
</dbReference>